<dbReference type="RefSeq" id="WP_136577692.1">
    <property type="nucleotide sequence ID" value="NZ_STFF01000003.1"/>
</dbReference>
<sequence length="139" mass="16299">MKLLINGDRLIKDVQQEFNRAYPFLKIEFLKNLDLQSGQKLSKNKIAHNYKFSDIKKPNIPEGEVVVEDMMTVSDLEKAFMDKFGLCTQLFRRYGNVWLESSMSDSWSLKQQNDLSREITTGRKPKDKDDDFDLNRDVD</sequence>
<dbReference type="AlphaFoldDB" id="A0A4S8HVD5"/>
<dbReference type="Proteomes" id="UP000306918">
    <property type="component" value="Unassembled WGS sequence"/>
</dbReference>
<proteinExistence type="predicted"/>
<organism evidence="2 3">
    <name type="scientific">Niastella caeni</name>
    <dbReference type="NCBI Taxonomy" id="2569763"/>
    <lineage>
        <taxon>Bacteria</taxon>
        <taxon>Pseudomonadati</taxon>
        <taxon>Bacteroidota</taxon>
        <taxon>Chitinophagia</taxon>
        <taxon>Chitinophagales</taxon>
        <taxon>Chitinophagaceae</taxon>
        <taxon>Niastella</taxon>
    </lineage>
</organism>
<name>A0A4S8HVD5_9BACT</name>
<feature type="region of interest" description="Disordered" evidence="1">
    <location>
        <begin position="115"/>
        <end position="139"/>
    </location>
</feature>
<keyword evidence="3" id="KW-1185">Reference proteome</keyword>
<gene>
    <name evidence="2" type="ORF">FAM09_13735</name>
</gene>
<dbReference type="OrthoDB" id="959050at2"/>
<evidence type="ECO:0000313" key="3">
    <source>
        <dbReference type="Proteomes" id="UP000306918"/>
    </source>
</evidence>
<protein>
    <submittedName>
        <fullName evidence="2">Uncharacterized protein</fullName>
    </submittedName>
</protein>
<evidence type="ECO:0000313" key="2">
    <source>
        <dbReference type="EMBL" id="THU39560.1"/>
    </source>
</evidence>
<dbReference type="EMBL" id="STFF01000003">
    <property type="protein sequence ID" value="THU39560.1"/>
    <property type="molecule type" value="Genomic_DNA"/>
</dbReference>
<evidence type="ECO:0000256" key="1">
    <source>
        <dbReference type="SAM" id="MobiDB-lite"/>
    </source>
</evidence>
<accession>A0A4S8HVD5</accession>
<comment type="caution">
    <text evidence="2">The sequence shown here is derived from an EMBL/GenBank/DDBJ whole genome shotgun (WGS) entry which is preliminary data.</text>
</comment>
<reference evidence="2 3" key="1">
    <citation type="submission" date="2019-04" db="EMBL/GenBank/DDBJ databases">
        <title>Niastella caeni sp. nov., isolated from activated sludge.</title>
        <authorList>
            <person name="Sheng M."/>
        </authorList>
    </citation>
    <scope>NUCLEOTIDE SEQUENCE [LARGE SCALE GENOMIC DNA]</scope>
    <source>
        <strain evidence="2 3">HX-2-15</strain>
    </source>
</reference>